<keyword evidence="11 16" id="KW-1133">Transmembrane helix</keyword>
<dbReference type="Pfam" id="PF01657">
    <property type="entry name" value="Stress-antifung"/>
    <property type="match status" value="1"/>
</dbReference>
<dbReference type="EnsemblPlants" id="LPERR03G21520.1">
    <property type="protein sequence ID" value="LPERR03G21520.1"/>
    <property type="gene ID" value="LPERR03G21520"/>
</dbReference>
<dbReference type="Pfam" id="PF00069">
    <property type="entry name" value="Pkinase"/>
    <property type="match status" value="1"/>
</dbReference>
<feature type="chain" id="PRO_5002348436" description="Protein kinase domain-containing protein" evidence="17">
    <location>
        <begin position="28"/>
        <end position="703"/>
    </location>
</feature>
<evidence type="ECO:0000256" key="1">
    <source>
        <dbReference type="ARBA" id="ARBA00004167"/>
    </source>
</evidence>
<dbReference type="PROSITE" id="PS51473">
    <property type="entry name" value="GNK2"/>
    <property type="match status" value="2"/>
</dbReference>
<evidence type="ECO:0000256" key="14">
    <source>
        <dbReference type="ARBA" id="ARBA00023180"/>
    </source>
</evidence>
<comment type="subcellular location">
    <subcellularLocation>
        <location evidence="1">Membrane</location>
        <topology evidence="1">Single-pass membrane protein</topology>
    </subcellularLocation>
</comment>
<keyword evidence="14" id="KW-0325">Glycoprotein</keyword>
<proteinExistence type="predicted"/>
<dbReference type="InterPro" id="IPR017441">
    <property type="entry name" value="Protein_kinase_ATP_BS"/>
</dbReference>
<dbReference type="FunFam" id="1.10.510.10:FF:000343">
    <property type="entry name" value="Cysteine-rich receptor-like protein kinase 28"/>
    <property type="match status" value="1"/>
</dbReference>
<evidence type="ECO:0000256" key="13">
    <source>
        <dbReference type="ARBA" id="ARBA00023170"/>
    </source>
</evidence>
<dbReference type="eggNOG" id="ENOG502QWDY">
    <property type="taxonomic scope" value="Eukaryota"/>
</dbReference>
<reference evidence="20" key="3">
    <citation type="submission" date="2015-04" db="UniProtKB">
        <authorList>
            <consortium name="EnsemblPlants"/>
        </authorList>
    </citation>
    <scope>IDENTIFICATION</scope>
</reference>
<organism evidence="20 21">
    <name type="scientific">Leersia perrieri</name>
    <dbReference type="NCBI Taxonomy" id="77586"/>
    <lineage>
        <taxon>Eukaryota</taxon>
        <taxon>Viridiplantae</taxon>
        <taxon>Streptophyta</taxon>
        <taxon>Embryophyta</taxon>
        <taxon>Tracheophyta</taxon>
        <taxon>Spermatophyta</taxon>
        <taxon>Magnoliopsida</taxon>
        <taxon>Liliopsida</taxon>
        <taxon>Poales</taxon>
        <taxon>Poaceae</taxon>
        <taxon>BOP clade</taxon>
        <taxon>Oryzoideae</taxon>
        <taxon>Oryzeae</taxon>
        <taxon>Oryzinae</taxon>
        <taxon>Leersia</taxon>
    </lineage>
</organism>
<keyword evidence="5 16" id="KW-0812">Transmembrane</keyword>
<dbReference type="GO" id="GO:0005524">
    <property type="term" value="F:ATP binding"/>
    <property type="evidence" value="ECO:0007669"/>
    <property type="project" value="UniProtKB-UniRule"/>
</dbReference>
<evidence type="ECO:0000259" key="18">
    <source>
        <dbReference type="PROSITE" id="PS50011"/>
    </source>
</evidence>
<dbReference type="PANTHER" id="PTHR27002">
    <property type="entry name" value="RECEPTOR-LIKE SERINE/THREONINE-PROTEIN KINASE SD1-8"/>
    <property type="match status" value="1"/>
</dbReference>
<feature type="domain" description="Gnk2-homologous" evidence="19">
    <location>
        <begin position="33"/>
        <end position="151"/>
    </location>
</feature>
<dbReference type="InterPro" id="IPR002902">
    <property type="entry name" value="GNK2"/>
</dbReference>
<dbReference type="PROSITE" id="PS00107">
    <property type="entry name" value="PROTEIN_KINASE_ATP"/>
    <property type="match status" value="1"/>
</dbReference>
<evidence type="ECO:0000256" key="15">
    <source>
        <dbReference type="PROSITE-ProRule" id="PRU10141"/>
    </source>
</evidence>
<evidence type="ECO:0000256" key="12">
    <source>
        <dbReference type="ARBA" id="ARBA00023136"/>
    </source>
</evidence>
<evidence type="ECO:0000256" key="9">
    <source>
        <dbReference type="ARBA" id="ARBA00022777"/>
    </source>
</evidence>
<evidence type="ECO:0000256" key="6">
    <source>
        <dbReference type="ARBA" id="ARBA00022729"/>
    </source>
</evidence>
<dbReference type="Gramene" id="LPERR03G21520.1">
    <property type="protein sequence ID" value="LPERR03G21520.1"/>
    <property type="gene ID" value="LPERR03G21520"/>
</dbReference>
<keyword evidence="3" id="KW-0597">Phosphoprotein</keyword>
<dbReference type="CDD" id="cd23509">
    <property type="entry name" value="Gnk2-like"/>
    <property type="match status" value="2"/>
</dbReference>
<evidence type="ECO:0000256" key="5">
    <source>
        <dbReference type="ARBA" id="ARBA00022692"/>
    </source>
</evidence>
<dbReference type="PROSITE" id="PS50011">
    <property type="entry name" value="PROTEIN_KINASE_DOM"/>
    <property type="match status" value="1"/>
</dbReference>
<dbReference type="InterPro" id="IPR011009">
    <property type="entry name" value="Kinase-like_dom_sf"/>
</dbReference>
<dbReference type="SMART" id="SM00220">
    <property type="entry name" value="S_TKc"/>
    <property type="match status" value="1"/>
</dbReference>
<evidence type="ECO:0000256" key="4">
    <source>
        <dbReference type="ARBA" id="ARBA00022679"/>
    </source>
</evidence>
<evidence type="ECO:0000256" key="10">
    <source>
        <dbReference type="ARBA" id="ARBA00022840"/>
    </source>
</evidence>
<dbReference type="InterPro" id="IPR038408">
    <property type="entry name" value="GNK2_sf"/>
</dbReference>
<keyword evidence="12 16" id="KW-0472">Membrane</keyword>
<dbReference type="AlphaFoldDB" id="A0A0D9VWC9"/>
<reference evidence="20 21" key="1">
    <citation type="submission" date="2012-08" db="EMBL/GenBank/DDBJ databases">
        <title>Oryza genome evolution.</title>
        <authorList>
            <person name="Wing R.A."/>
        </authorList>
    </citation>
    <scope>NUCLEOTIDE SEQUENCE</scope>
</reference>
<evidence type="ECO:0000313" key="20">
    <source>
        <dbReference type="EnsemblPlants" id="LPERR03G21520.1"/>
    </source>
</evidence>
<evidence type="ECO:0000256" key="3">
    <source>
        <dbReference type="ARBA" id="ARBA00022553"/>
    </source>
</evidence>
<sequence length="703" mass="76327">MEEAAYERAIALLLLLFAVCSPPSCLAAEIVAELITWKCSNNHTPYAANSTYESNVRALVASLAANANASSNNNASVGFATGAVGQQQQQQGTDASAVWGVALCRGDTTGSACASCLALAAPGVAFDKCRGARDVSAFYDRCLLRFSDEDFLASRDNTEVQMTGVSKDSVIGGANKAARFDALVVYLLGALSDLAASNSKSNNGTRYAVGVVTSEEGFPATTEQVIYNISGMVQCTPDQAPPACRSCLQGLMDNMPARNGSIGGQMNAVWCRLRFEVRKFYDGEPMLRLAAPPQTSSSSTDKGTTRRGRNVATAIVIVLGVVVILLSVFTIYLWRNTKAKRAYIPDNEDDHLAGSSLFFDLATLRYATSDFAEENKLGHGGFGAVYKGILPDGREIAVKRLDKTSQQGEKELKNELLLVVKLRHNNLAKLYGVCLNGDEKLLVYEYLSNRSLDILLFERQDAPMNSEPLDWNTRYKIIYGVARGLLYLHEDSQAKIIHRDLKASNILLDGDMTPKISDFGLARLFNSEKTTTVTSRVVGTLGYMAPEYAVLGQLSVKLDVYSFGVLILEIVTGKRNTDLFESGEEEPKTLLSYVWDHWSKGTPLESMDGWLWRRAPESEVLKCIHIGLLCVQENPADRPTMLTVLVMLHGEASGFDSPSRPAFAYASGGVESSFTASSGDQRVTATHHSGSVNGVSVSEFHPR</sequence>
<feature type="transmembrane region" description="Helical" evidence="16">
    <location>
        <begin position="311"/>
        <end position="334"/>
    </location>
</feature>
<reference evidence="21" key="2">
    <citation type="submission" date="2013-12" db="EMBL/GenBank/DDBJ databases">
        <authorList>
            <person name="Yu Y."/>
            <person name="Lee S."/>
            <person name="de Baynast K."/>
            <person name="Wissotski M."/>
            <person name="Liu L."/>
            <person name="Talag J."/>
            <person name="Goicoechea J."/>
            <person name="Angelova A."/>
            <person name="Jetty R."/>
            <person name="Kudrna D."/>
            <person name="Golser W."/>
            <person name="Rivera L."/>
            <person name="Zhang J."/>
            <person name="Wing R."/>
        </authorList>
    </citation>
    <scope>NUCLEOTIDE SEQUENCE</scope>
</reference>
<feature type="signal peptide" evidence="17">
    <location>
        <begin position="1"/>
        <end position="27"/>
    </location>
</feature>
<dbReference type="SUPFAM" id="SSF56112">
    <property type="entry name" value="Protein kinase-like (PK-like)"/>
    <property type="match status" value="1"/>
</dbReference>
<evidence type="ECO:0000256" key="16">
    <source>
        <dbReference type="SAM" id="Phobius"/>
    </source>
</evidence>
<keyword evidence="9" id="KW-0418">Kinase</keyword>
<evidence type="ECO:0000259" key="19">
    <source>
        <dbReference type="PROSITE" id="PS51473"/>
    </source>
</evidence>
<keyword evidence="7" id="KW-0677">Repeat</keyword>
<dbReference type="Gene3D" id="1.10.510.10">
    <property type="entry name" value="Transferase(Phosphotransferase) domain 1"/>
    <property type="match status" value="1"/>
</dbReference>
<dbReference type="GO" id="GO:0005886">
    <property type="term" value="C:plasma membrane"/>
    <property type="evidence" value="ECO:0007669"/>
    <property type="project" value="TreeGrafter"/>
</dbReference>
<protein>
    <recommendedName>
        <fullName evidence="22">Protein kinase domain-containing protein</fullName>
    </recommendedName>
</protein>
<dbReference type="Gene3D" id="3.30.200.20">
    <property type="entry name" value="Phosphorylase Kinase, domain 1"/>
    <property type="match status" value="1"/>
</dbReference>
<evidence type="ECO:0008006" key="22">
    <source>
        <dbReference type="Google" id="ProtNLM"/>
    </source>
</evidence>
<feature type="domain" description="Gnk2-homologous" evidence="19">
    <location>
        <begin position="162"/>
        <end position="280"/>
    </location>
</feature>
<evidence type="ECO:0000256" key="8">
    <source>
        <dbReference type="ARBA" id="ARBA00022741"/>
    </source>
</evidence>
<keyword evidence="2" id="KW-0723">Serine/threonine-protein kinase</keyword>
<dbReference type="Proteomes" id="UP000032180">
    <property type="component" value="Chromosome 3"/>
</dbReference>
<dbReference type="GO" id="GO:0004674">
    <property type="term" value="F:protein serine/threonine kinase activity"/>
    <property type="evidence" value="ECO:0007669"/>
    <property type="project" value="UniProtKB-KW"/>
</dbReference>
<dbReference type="FunFam" id="3.30.200.20:FF:000727">
    <property type="entry name" value="Cysteine-rich RLK (RECEPTOR-like protein kinase) 23"/>
    <property type="match status" value="1"/>
</dbReference>
<dbReference type="InterPro" id="IPR000719">
    <property type="entry name" value="Prot_kinase_dom"/>
</dbReference>
<evidence type="ECO:0000256" key="2">
    <source>
        <dbReference type="ARBA" id="ARBA00022527"/>
    </source>
</evidence>
<keyword evidence="6 17" id="KW-0732">Signal</keyword>
<dbReference type="STRING" id="77586.A0A0D9VWC9"/>
<dbReference type="PROSITE" id="PS00108">
    <property type="entry name" value="PROTEIN_KINASE_ST"/>
    <property type="match status" value="1"/>
</dbReference>
<evidence type="ECO:0000256" key="7">
    <source>
        <dbReference type="ARBA" id="ARBA00022737"/>
    </source>
</evidence>
<dbReference type="CDD" id="cd14066">
    <property type="entry name" value="STKc_IRAK"/>
    <property type="match status" value="1"/>
</dbReference>
<keyword evidence="13" id="KW-0675">Receptor</keyword>
<dbReference type="InterPro" id="IPR008271">
    <property type="entry name" value="Ser/Thr_kinase_AS"/>
</dbReference>
<name>A0A0D9VWC9_9ORYZ</name>
<evidence type="ECO:0000256" key="11">
    <source>
        <dbReference type="ARBA" id="ARBA00022989"/>
    </source>
</evidence>
<evidence type="ECO:0000313" key="21">
    <source>
        <dbReference type="Proteomes" id="UP000032180"/>
    </source>
</evidence>
<dbReference type="Gene3D" id="3.30.430.20">
    <property type="entry name" value="Gnk2 domain, C-X8-C-X2-C motif"/>
    <property type="match status" value="2"/>
</dbReference>
<feature type="binding site" evidence="15">
    <location>
        <position position="399"/>
    </location>
    <ligand>
        <name>ATP</name>
        <dbReference type="ChEBI" id="CHEBI:30616"/>
    </ligand>
</feature>
<accession>A0A0D9VWC9</accession>
<keyword evidence="21" id="KW-1185">Reference proteome</keyword>
<keyword evidence="8 15" id="KW-0547">Nucleotide-binding</keyword>
<feature type="domain" description="Protein kinase" evidence="18">
    <location>
        <begin position="371"/>
        <end position="652"/>
    </location>
</feature>
<keyword evidence="10 15" id="KW-0067">ATP-binding</keyword>
<evidence type="ECO:0000256" key="17">
    <source>
        <dbReference type="SAM" id="SignalP"/>
    </source>
</evidence>
<dbReference type="HOGENOM" id="CLU_000288_35_7_1"/>
<keyword evidence="4" id="KW-0808">Transferase</keyword>
<dbReference type="PANTHER" id="PTHR27002:SF711">
    <property type="entry name" value="OS10G0327000 PROTEIN"/>
    <property type="match status" value="1"/>
</dbReference>